<dbReference type="RefSeq" id="WP_017339563.1">
    <property type="nucleotide sequence ID" value="NZ_CP010945.1"/>
</dbReference>
<dbReference type="EMBL" id="CP010945">
    <property type="protein sequence ID" value="AKV09592.1"/>
    <property type="molecule type" value="Genomic_DNA"/>
</dbReference>
<organism evidence="2 3">
    <name type="scientific">Pseudomonas fluorescens NCIMB 11764</name>
    <dbReference type="NCBI Taxonomy" id="1221522"/>
    <lineage>
        <taxon>Bacteria</taxon>
        <taxon>Pseudomonadati</taxon>
        <taxon>Pseudomonadota</taxon>
        <taxon>Gammaproteobacteria</taxon>
        <taxon>Pseudomonadales</taxon>
        <taxon>Pseudomonadaceae</taxon>
        <taxon>Pseudomonas</taxon>
    </lineage>
</organism>
<dbReference type="eggNOG" id="COG5470">
    <property type="taxonomic scope" value="Bacteria"/>
</dbReference>
<feature type="domain" description="NIPSNAP" evidence="1">
    <location>
        <begin position="8"/>
        <end position="99"/>
    </location>
</feature>
<accession>A0A0K1QVB5</accession>
<evidence type="ECO:0000313" key="2">
    <source>
        <dbReference type="EMBL" id="AKV09592.1"/>
    </source>
</evidence>
<dbReference type="SUPFAM" id="SSF54909">
    <property type="entry name" value="Dimeric alpha+beta barrel"/>
    <property type="match status" value="1"/>
</dbReference>
<evidence type="ECO:0000259" key="1">
    <source>
        <dbReference type="Pfam" id="PF07978"/>
    </source>
</evidence>
<dbReference type="Gene3D" id="3.30.70.100">
    <property type="match status" value="1"/>
</dbReference>
<sequence length="108" mass="12479">MITCYLKYVLDPYQIAAFEHYGKLWIPLVEKFGGQHHGYFLPSEGANNIAMAMFSFPSLAAYERYRQDSMKDPECIAAFKFAEETKCILSYERSFFRPVFGDQAQQPA</sequence>
<proteinExistence type="predicted"/>
<dbReference type="InterPro" id="IPR011008">
    <property type="entry name" value="Dimeric_a/b-barrel"/>
</dbReference>
<protein>
    <submittedName>
        <fullName evidence="2">NIPSNAP family containing protein</fullName>
    </submittedName>
</protein>
<dbReference type="OrthoDB" id="9798776at2"/>
<gene>
    <name evidence="2" type="ORF">B723_25655</name>
</gene>
<name>A0A0K1QVB5_PSEFL</name>
<dbReference type="Pfam" id="PF07978">
    <property type="entry name" value="NIPSNAP"/>
    <property type="match status" value="1"/>
</dbReference>
<dbReference type="InterPro" id="IPR012577">
    <property type="entry name" value="NIPSNAP"/>
</dbReference>
<dbReference type="AlphaFoldDB" id="A0A0K1QVB5"/>
<reference evidence="2 3" key="1">
    <citation type="journal article" date="2012" name="J. Bacteriol.">
        <title>Draft genome sequence of the cyanide-utilizing bacterium Pseudomonas fluorescens strain NCIMB 11764.</title>
        <authorList>
            <person name="Vilo C.A."/>
            <person name="Benedik M.J."/>
            <person name="Kunz D.A."/>
            <person name="Dong Q."/>
        </authorList>
    </citation>
    <scope>NUCLEOTIDE SEQUENCE [LARGE SCALE GENOMIC DNA]</scope>
    <source>
        <strain evidence="2 3">NCIMB 11764</strain>
    </source>
</reference>
<dbReference type="Proteomes" id="UP000017175">
    <property type="component" value="Chromosome"/>
</dbReference>
<evidence type="ECO:0000313" key="3">
    <source>
        <dbReference type="Proteomes" id="UP000017175"/>
    </source>
</evidence>